<feature type="chain" id="PRO_5012324062" description="Tetratricopeptide repeat protein" evidence="1">
    <location>
        <begin position="22"/>
        <end position="123"/>
    </location>
</feature>
<dbReference type="EMBL" id="CP020100">
    <property type="protein sequence ID" value="AQZ95147.1"/>
    <property type="molecule type" value="Genomic_DNA"/>
</dbReference>
<name>A0A1V0B5F5_9GAMM</name>
<dbReference type="RefSeq" id="WP_080050015.1">
    <property type="nucleotide sequence ID" value="NZ_CP020100.1"/>
</dbReference>
<gene>
    <name evidence="2" type="ORF">BVH74_10485</name>
</gene>
<dbReference type="PROSITE" id="PS51257">
    <property type="entry name" value="PROKAR_LIPOPROTEIN"/>
    <property type="match status" value="1"/>
</dbReference>
<keyword evidence="3" id="KW-1185">Reference proteome</keyword>
<dbReference type="Proteomes" id="UP000243488">
    <property type="component" value="Chromosome"/>
</dbReference>
<organism evidence="2 3">
    <name type="scientific">Halopseudomonas phragmitis</name>
    <dbReference type="NCBI Taxonomy" id="1931241"/>
    <lineage>
        <taxon>Bacteria</taxon>
        <taxon>Pseudomonadati</taxon>
        <taxon>Pseudomonadota</taxon>
        <taxon>Gammaproteobacteria</taxon>
        <taxon>Pseudomonadales</taxon>
        <taxon>Pseudomonadaceae</taxon>
        <taxon>Halopseudomonas</taxon>
    </lineage>
</organism>
<dbReference type="Gene3D" id="1.25.40.10">
    <property type="entry name" value="Tetratricopeptide repeat domain"/>
    <property type="match status" value="1"/>
</dbReference>
<keyword evidence="1" id="KW-0732">Signal</keyword>
<sequence length="123" mass="13984">MSKTLLAALALGILAGCASNAHNSHLNQAYQAYDRGDCAQTIFQLSRAERASRSRPHLQPEISLLRGLCLERQALYVDAAQTYRYLLRHYPNSEYSYRAGARLETLRQLGHYQPDQRLPPERP</sequence>
<evidence type="ECO:0000313" key="3">
    <source>
        <dbReference type="Proteomes" id="UP000243488"/>
    </source>
</evidence>
<evidence type="ECO:0000313" key="2">
    <source>
        <dbReference type="EMBL" id="AQZ95147.1"/>
    </source>
</evidence>
<dbReference type="KEGG" id="ppha:BVH74_10485"/>
<dbReference type="STRING" id="1931241.BVH74_10485"/>
<protein>
    <recommendedName>
        <fullName evidence="4">Tetratricopeptide repeat protein</fullName>
    </recommendedName>
</protein>
<accession>A0A1V0B5F5</accession>
<proteinExistence type="predicted"/>
<dbReference type="AlphaFoldDB" id="A0A1V0B5F5"/>
<feature type="signal peptide" evidence="1">
    <location>
        <begin position="1"/>
        <end position="21"/>
    </location>
</feature>
<evidence type="ECO:0008006" key="4">
    <source>
        <dbReference type="Google" id="ProtNLM"/>
    </source>
</evidence>
<evidence type="ECO:0000256" key="1">
    <source>
        <dbReference type="SAM" id="SignalP"/>
    </source>
</evidence>
<dbReference type="InterPro" id="IPR011990">
    <property type="entry name" value="TPR-like_helical_dom_sf"/>
</dbReference>
<reference evidence="2 3" key="1">
    <citation type="submission" date="2017-03" db="EMBL/GenBank/DDBJ databases">
        <title>Complete genome sequence of the novel DNRA strain Pseudomonas sp. S-6-2 isolated from Chinese polluted river sediment. Journal of Biotechnology.</title>
        <authorList>
            <person name="Li J."/>
            <person name="Xiang F."/>
            <person name="Wang L."/>
            <person name="Xi L."/>
            <person name="Liu J."/>
        </authorList>
    </citation>
    <scope>NUCLEOTIDE SEQUENCE [LARGE SCALE GENOMIC DNA]</scope>
    <source>
        <strain evidence="2 3">S-6-2</strain>
    </source>
</reference>